<keyword evidence="1" id="KW-0732">Signal</keyword>
<evidence type="ECO:0000313" key="2">
    <source>
        <dbReference type="EMBL" id="UNM97353.1"/>
    </source>
</evidence>
<evidence type="ECO:0000256" key="1">
    <source>
        <dbReference type="SAM" id="SignalP"/>
    </source>
</evidence>
<evidence type="ECO:0000313" key="3">
    <source>
        <dbReference type="Proteomes" id="UP000829542"/>
    </source>
</evidence>
<sequence>MKQLILSALLVGFGVTAQAQTDDASFTEIPFQQALEQGDYSYYVGSQILEGTLYYEPSSLFGYRFEFDIAEKDLTKIPVLIGNPDKGQNSRFVLNKHFKMTPQETARAAVYLGIKTDLNDPKFEEKGCAVTGPIKVQATSIGYFGPKTAEGYASIDALRVLSSGPFEVECKE</sequence>
<proteinExistence type="predicted"/>
<gene>
    <name evidence="2" type="ORF">MMG00_05770</name>
</gene>
<feature type="signal peptide" evidence="1">
    <location>
        <begin position="1"/>
        <end position="19"/>
    </location>
</feature>
<dbReference type="Proteomes" id="UP000829542">
    <property type="component" value="Chromosome"/>
</dbReference>
<keyword evidence="3" id="KW-1185">Reference proteome</keyword>
<dbReference type="EMBL" id="CP093379">
    <property type="protein sequence ID" value="UNM97353.1"/>
    <property type="molecule type" value="Genomic_DNA"/>
</dbReference>
<protein>
    <recommendedName>
        <fullName evidence="4">Lipid/polyisoprenoid-binding YceI-like domain-containing protein</fullName>
    </recommendedName>
</protein>
<reference evidence="2 3" key="1">
    <citation type="submission" date="2022-03" db="EMBL/GenBank/DDBJ databases">
        <title>Ignatzschineria rhizosphaerae HR5S32.</title>
        <authorList>
            <person name="Sun J.Q."/>
            <person name="Feng J.Y."/>
        </authorList>
    </citation>
    <scope>NUCLEOTIDE SEQUENCE [LARGE SCALE GENOMIC DNA]</scope>
    <source>
        <strain evidence="2 3">HR5S32</strain>
    </source>
</reference>
<accession>A0ABY3XBM5</accession>
<evidence type="ECO:0008006" key="4">
    <source>
        <dbReference type="Google" id="ProtNLM"/>
    </source>
</evidence>
<dbReference type="RefSeq" id="WP_242152703.1">
    <property type="nucleotide sequence ID" value="NZ_CP093379.1"/>
</dbReference>
<name>A0ABY3XBM5_9GAMM</name>
<feature type="chain" id="PRO_5046288602" description="Lipid/polyisoprenoid-binding YceI-like domain-containing protein" evidence="1">
    <location>
        <begin position="20"/>
        <end position="172"/>
    </location>
</feature>
<organism evidence="2 3">
    <name type="scientific">Ignatzschineria rhizosphaerae</name>
    <dbReference type="NCBI Taxonomy" id="2923279"/>
    <lineage>
        <taxon>Bacteria</taxon>
        <taxon>Pseudomonadati</taxon>
        <taxon>Pseudomonadota</taxon>
        <taxon>Gammaproteobacteria</taxon>
        <taxon>Cardiobacteriales</taxon>
        <taxon>Ignatzschineriaceae</taxon>
        <taxon>Ignatzschineria</taxon>
    </lineage>
</organism>